<dbReference type="CDD" id="cd01583">
    <property type="entry name" value="IPMI"/>
    <property type="match status" value="1"/>
</dbReference>
<dbReference type="PROSITE" id="PS01244">
    <property type="entry name" value="ACONITASE_2"/>
    <property type="match status" value="1"/>
</dbReference>
<dbReference type="InterPro" id="IPR004431">
    <property type="entry name" value="3-IsopropMal_deHydase_ssu"/>
</dbReference>
<evidence type="ECO:0000256" key="16">
    <source>
        <dbReference type="ARBA" id="ARBA00031631"/>
    </source>
</evidence>
<dbReference type="AlphaFoldDB" id="A0A2U3E7J4"/>
<proteinExistence type="inferred from homology"/>
<evidence type="ECO:0000256" key="15">
    <source>
        <dbReference type="ARBA" id="ARBA00023304"/>
    </source>
</evidence>
<dbReference type="CDD" id="cd01577">
    <property type="entry name" value="IPMI_Swivel"/>
    <property type="match status" value="1"/>
</dbReference>
<feature type="domain" description="Aconitase/3-isopropylmalate dehydratase large subunit alpha/beta/alpha" evidence="19">
    <location>
        <begin position="264"/>
        <end position="723"/>
    </location>
</feature>
<dbReference type="InterPro" id="IPR033940">
    <property type="entry name" value="IPMI_Swivel"/>
</dbReference>
<keyword evidence="11" id="KW-0479">Metal-binding</keyword>
<evidence type="ECO:0000256" key="5">
    <source>
        <dbReference type="ARBA" id="ARBA00007185"/>
    </source>
</evidence>
<accession>A0A2U3E7J4</accession>
<protein>
    <recommendedName>
        <fullName evidence="7">3-isopropylmalate dehydratase</fullName>
        <ecNumber evidence="6">4.2.1.33</ecNumber>
    </recommendedName>
    <alternativeName>
        <fullName evidence="16">Alpha-IPM isomerase</fullName>
    </alternativeName>
    <alternativeName>
        <fullName evidence="17">Isopropylmalate isomerase</fullName>
    </alternativeName>
</protein>
<gene>
    <name evidence="21" type="ORF">PCL_12897</name>
</gene>
<comment type="function">
    <text evidence="3">Catalyzes the isomerization between 2-isopropylmalate and 3-isopropylmalate, via the formation of 2-isopropylmaleate.</text>
</comment>
<evidence type="ECO:0000259" key="19">
    <source>
        <dbReference type="Pfam" id="PF00330"/>
    </source>
</evidence>
<dbReference type="InterPro" id="IPR015928">
    <property type="entry name" value="Aconitase/3IPM_dehydase_swvl"/>
</dbReference>
<evidence type="ECO:0000256" key="10">
    <source>
        <dbReference type="ARBA" id="ARBA00022605"/>
    </source>
</evidence>
<dbReference type="UniPathway" id="UPA00048">
    <property type="reaction ID" value="UER00071"/>
</dbReference>
<dbReference type="Pfam" id="PF00694">
    <property type="entry name" value="Aconitase_C"/>
    <property type="match status" value="1"/>
</dbReference>
<organism evidence="21 22">
    <name type="scientific">Purpureocillium lilacinum</name>
    <name type="common">Paecilomyces lilacinus</name>
    <dbReference type="NCBI Taxonomy" id="33203"/>
    <lineage>
        <taxon>Eukaryota</taxon>
        <taxon>Fungi</taxon>
        <taxon>Dikarya</taxon>
        <taxon>Ascomycota</taxon>
        <taxon>Pezizomycotina</taxon>
        <taxon>Sordariomycetes</taxon>
        <taxon>Hypocreomycetidae</taxon>
        <taxon>Hypocreales</taxon>
        <taxon>Ophiocordycipitaceae</taxon>
        <taxon>Purpureocillium</taxon>
    </lineage>
</organism>
<evidence type="ECO:0000256" key="17">
    <source>
        <dbReference type="ARBA" id="ARBA00033368"/>
    </source>
</evidence>
<dbReference type="GO" id="GO:0009098">
    <property type="term" value="P:L-leucine biosynthetic process"/>
    <property type="evidence" value="ECO:0007669"/>
    <property type="project" value="UniProtKB-UniPathway"/>
</dbReference>
<evidence type="ECO:0000256" key="8">
    <source>
        <dbReference type="ARBA" id="ARBA00022430"/>
    </source>
</evidence>
<dbReference type="InterPro" id="IPR050067">
    <property type="entry name" value="IPM_dehydratase_rel_enz"/>
</dbReference>
<dbReference type="GO" id="GO:0046872">
    <property type="term" value="F:metal ion binding"/>
    <property type="evidence" value="ECO:0007669"/>
    <property type="project" value="UniProtKB-KW"/>
</dbReference>
<dbReference type="GO" id="GO:0009316">
    <property type="term" value="C:3-isopropylmalate dehydratase complex"/>
    <property type="evidence" value="ECO:0007669"/>
    <property type="project" value="InterPro"/>
</dbReference>
<dbReference type="InterPro" id="IPR036008">
    <property type="entry name" value="Aconitase_4Fe-4S_dom"/>
</dbReference>
<dbReference type="EMBL" id="LCWV01000009">
    <property type="protein sequence ID" value="PWI70498.1"/>
    <property type="molecule type" value="Genomic_DNA"/>
</dbReference>
<comment type="caution">
    <text evidence="21">The sequence shown here is derived from an EMBL/GenBank/DDBJ whole genome shotgun (WGS) entry which is preliminary data.</text>
</comment>
<dbReference type="InterPro" id="IPR001030">
    <property type="entry name" value="Acoase/IPM_deHydtase_lsu_aba"/>
</dbReference>
<keyword evidence="10" id="KW-0028">Amino-acid biosynthesis</keyword>
<evidence type="ECO:0000256" key="6">
    <source>
        <dbReference type="ARBA" id="ARBA00011998"/>
    </source>
</evidence>
<feature type="compositionally biased region" description="Basic and acidic residues" evidence="18">
    <location>
        <begin position="1017"/>
        <end position="1028"/>
    </location>
</feature>
<dbReference type="FunFam" id="3.30.499.10:FF:000006">
    <property type="entry name" value="3-isopropylmalate dehydratase large subunit"/>
    <property type="match status" value="1"/>
</dbReference>
<dbReference type="FunFam" id="3.30.499.10:FF:000007">
    <property type="entry name" value="3-isopropylmalate dehydratase large subunit"/>
    <property type="match status" value="1"/>
</dbReference>
<dbReference type="SUPFAM" id="SSF53732">
    <property type="entry name" value="Aconitase iron-sulfur domain"/>
    <property type="match status" value="1"/>
</dbReference>
<keyword evidence="8" id="KW-0432">Leucine biosynthesis</keyword>
<feature type="compositionally biased region" description="Polar residues" evidence="18">
    <location>
        <begin position="772"/>
        <end position="781"/>
    </location>
</feature>
<comment type="cofactor">
    <cofactor evidence="2">
        <name>[4Fe-4S] cluster</name>
        <dbReference type="ChEBI" id="CHEBI:49883"/>
    </cofactor>
</comment>
<dbReference type="NCBIfam" id="TIGR00171">
    <property type="entry name" value="leuD"/>
    <property type="match status" value="1"/>
</dbReference>
<dbReference type="GO" id="GO:0051539">
    <property type="term" value="F:4 iron, 4 sulfur cluster binding"/>
    <property type="evidence" value="ECO:0007669"/>
    <property type="project" value="UniProtKB-KW"/>
</dbReference>
<evidence type="ECO:0000256" key="18">
    <source>
        <dbReference type="SAM" id="MobiDB-lite"/>
    </source>
</evidence>
<evidence type="ECO:0000256" key="14">
    <source>
        <dbReference type="ARBA" id="ARBA00023239"/>
    </source>
</evidence>
<dbReference type="HAMAP" id="MF_01031">
    <property type="entry name" value="LeuD_type1"/>
    <property type="match status" value="1"/>
</dbReference>
<evidence type="ECO:0000256" key="3">
    <source>
        <dbReference type="ARBA" id="ARBA00002695"/>
    </source>
</evidence>
<dbReference type="Gene3D" id="3.30.499.10">
    <property type="entry name" value="Aconitase, domain 3"/>
    <property type="match status" value="2"/>
</dbReference>
<dbReference type="SUPFAM" id="SSF52016">
    <property type="entry name" value="LeuD/IlvD-like"/>
    <property type="match status" value="1"/>
</dbReference>
<comment type="pathway">
    <text evidence="4">Amino-acid biosynthesis; L-leucine biosynthesis; L-leucine from 3-methyl-2-oxobutanoate: step 2/4.</text>
</comment>
<comment type="similarity">
    <text evidence="5">Belongs to the aconitase/IPM isomerase family.</text>
</comment>
<dbReference type="Pfam" id="PF00330">
    <property type="entry name" value="Aconitase"/>
    <property type="match status" value="1"/>
</dbReference>
<dbReference type="PANTHER" id="PTHR43822:SF9">
    <property type="entry name" value="3-ISOPROPYLMALATE DEHYDRATASE"/>
    <property type="match status" value="1"/>
</dbReference>
<feature type="region of interest" description="Disordered" evidence="18">
    <location>
        <begin position="991"/>
        <end position="1028"/>
    </location>
</feature>
<feature type="compositionally biased region" description="Low complexity" evidence="18">
    <location>
        <begin position="169"/>
        <end position="189"/>
    </location>
</feature>
<evidence type="ECO:0000313" key="22">
    <source>
        <dbReference type="Proteomes" id="UP000245956"/>
    </source>
</evidence>
<evidence type="ECO:0000259" key="20">
    <source>
        <dbReference type="Pfam" id="PF00694"/>
    </source>
</evidence>
<evidence type="ECO:0000313" key="21">
    <source>
        <dbReference type="EMBL" id="PWI70498.1"/>
    </source>
</evidence>
<evidence type="ECO:0000256" key="9">
    <source>
        <dbReference type="ARBA" id="ARBA00022485"/>
    </source>
</evidence>
<sequence>MQTKRRRASSPFRAAGKGKSCVRPISLRDTWNRRGAGEPILSMALAIRPQWVEGSVRAAGADQQGSLGALEVFGHRPHGAPAGGLLWEGPVKYPAPRPLPESVPAEALGLLAGPEPPTLPLRSSEPPKPARWLRAAQRQHLSRLGVGIPQQPGARYVDFVFTTAPPGCTGSPPTSLTSAATAAASFSQPPRRRRAVPRERLASTPSRCRSREPATSRIGAGLHRSPPFPFPSLPFSFTAPPPSTLLRKPPIMPATERPPQTLYDKVLSHHVVDEKLDGTILLYIDRHLVHEVTSPQAFEGLKNAGRKVRRPDCTLATTDHNVPTTSRKALKDIASFIDEDDSRTQCVTLEENVKDFGLTYFGLGDKRQGIVHVIGPEQGFTLPGTTVVCGDSHTSTHGAFGALAFGIGTSEVEHVLATQCLITKRSKNMRIQVDGELAPGVSSKDVVLHAIGKIGTAGGTGAVIEFCGSVIRALSMEARMSICNMSIEGGARAGMVAPDETTFEYLKGRPLAPKYGSAEWDAAVSFWKSLRSDPDAKYDVDVFIDAKDIIPTVTWGTSPEDVIPITGVVPDPETFATETKKASGRRMLEYMGLTAGTPMEDISVDKVFIGSCTNSRIEDLRAAAHVVKGRRVAPNIKRAMVVPGSGLVKTQAEEEGLDQIFVDAGFEWREAGCSMCLGMNPDILSPKERCASTSNRNFEGRQGAQGRTHLMSPVMAAAAAIVGKLADVRKLAEYGASPHVQARISPSATPRIDERVEEDEHEREMICDQPEDSSPQTNTHAPHTGASAGLPKFLTLKGIAAPLEMANVDTDAIIPKQFLKTIKRTGLGTALFHALRYNPDGSENPEFVLNQEPYRGAKILVCTGANFGCGSSREHAPWALLDFGIKCVIAPSFADIFFNNTFKNGMLPIQIANKADLEAIADEARAGRDVEVDLPAQAIKNSAGDTICRFDVEEFRKHCLVDGLDDIGLTMQLEDKITAFERKMTEQTPWLDGSGYLRRNGRGGKLPVKAVPVPKTNRGEEKKEPLEW</sequence>
<reference evidence="21 22" key="1">
    <citation type="journal article" date="2016" name="Front. Microbiol.">
        <title>Genome and transcriptome sequences reveal the specific parasitism of the nematophagous Purpureocillium lilacinum 36-1.</title>
        <authorList>
            <person name="Xie J."/>
            <person name="Li S."/>
            <person name="Mo C."/>
            <person name="Xiao X."/>
            <person name="Peng D."/>
            <person name="Wang G."/>
            <person name="Xiao Y."/>
        </authorList>
    </citation>
    <scope>NUCLEOTIDE SEQUENCE [LARGE SCALE GENOMIC DNA]</scope>
    <source>
        <strain evidence="21 22">36-1</strain>
    </source>
</reference>
<dbReference type="NCBIfam" id="NF004016">
    <property type="entry name" value="PRK05478.1"/>
    <property type="match status" value="1"/>
</dbReference>
<dbReference type="PRINTS" id="PR00415">
    <property type="entry name" value="ACONITASE"/>
</dbReference>
<keyword evidence="9" id="KW-0004">4Fe-4S</keyword>
<comment type="catalytic activity">
    <reaction evidence="1">
        <text>(2R,3S)-3-isopropylmalate = (2S)-2-isopropylmalate</text>
        <dbReference type="Rhea" id="RHEA:32287"/>
        <dbReference type="ChEBI" id="CHEBI:1178"/>
        <dbReference type="ChEBI" id="CHEBI:35121"/>
        <dbReference type="EC" id="4.2.1.33"/>
    </reaction>
</comment>
<evidence type="ECO:0000256" key="4">
    <source>
        <dbReference type="ARBA" id="ARBA00004729"/>
    </source>
</evidence>
<dbReference type="NCBIfam" id="NF009116">
    <property type="entry name" value="PRK12466.1"/>
    <property type="match status" value="1"/>
</dbReference>
<evidence type="ECO:0000256" key="2">
    <source>
        <dbReference type="ARBA" id="ARBA00001966"/>
    </source>
</evidence>
<dbReference type="Gene3D" id="3.20.19.10">
    <property type="entry name" value="Aconitase, domain 4"/>
    <property type="match status" value="1"/>
</dbReference>
<keyword evidence="14" id="KW-0456">Lyase</keyword>
<dbReference type="InterPro" id="IPR004430">
    <property type="entry name" value="3-IsopropMal_deHydase_lsu"/>
</dbReference>
<evidence type="ECO:0000256" key="1">
    <source>
        <dbReference type="ARBA" id="ARBA00000491"/>
    </source>
</evidence>
<dbReference type="Proteomes" id="UP000245956">
    <property type="component" value="Unassembled WGS sequence"/>
</dbReference>
<evidence type="ECO:0000256" key="12">
    <source>
        <dbReference type="ARBA" id="ARBA00023004"/>
    </source>
</evidence>
<feature type="domain" description="Aconitase A/isopropylmalate dehydratase small subunit swivel" evidence="20">
    <location>
        <begin position="791"/>
        <end position="913"/>
    </location>
</feature>
<feature type="region of interest" description="Disordered" evidence="18">
    <location>
        <begin position="742"/>
        <end position="787"/>
    </location>
</feature>
<evidence type="ECO:0000256" key="7">
    <source>
        <dbReference type="ARBA" id="ARBA00014371"/>
    </source>
</evidence>
<keyword evidence="12" id="KW-0408">Iron</keyword>
<keyword evidence="15" id="KW-0100">Branched-chain amino acid biosynthesis</keyword>
<dbReference type="InterPro" id="IPR033941">
    <property type="entry name" value="IPMI_cat"/>
</dbReference>
<keyword evidence="13" id="KW-0411">Iron-sulfur</keyword>
<name>A0A2U3E7J4_PURLI</name>
<dbReference type="NCBIfam" id="NF002458">
    <property type="entry name" value="PRK01641.1"/>
    <property type="match status" value="1"/>
</dbReference>
<dbReference type="GO" id="GO:0003861">
    <property type="term" value="F:3-isopropylmalate dehydratase activity"/>
    <property type="evidence" value="ECO:0007669"/>
    <property type="project" value="UniProtKB-EC"/>
</dbReference>
<dbReference type="HAMAP" id="MF_01026">
    <property type="entry name" value="LeuC_type1"/>
    <property type="match status" value="1"/>
</dbReference>
<dbReference type="FunFam" id="3.20.19.10:FF:000003">
    <property type="entry name" value="3-isopropylmalate dehydratase small subunit"/>
    <property type="match status" value="1"/>
</dbReference>
<dbReference type="InterPro" id="IPR000573">
    <property type="entry name" value="AconitaseA/IPMdHydase_ssu_swvl"/>
</dbReference>
<dbReference type="InterPro" id="IPR018136">
    <property type="entry name" value="Aconitase_4Fe-4S_BS"/>
</dbReference>
<dbReference type="PROSITE" id="PS00450">
    <property type="entry name" value="ACONITASE_1"/>
    <property type="match status" value="1"/>
</dbReference>
<feature type="region of interest" description="Disordered" evidence="18">
    <location>
        <begin position="169"/>
        <end position="223"/>
    </location>
</feature>
<dbReference type="PANTHER" id="PTHR43822">
    <property type="entry name" value="HOMOACONITASE, MITOCHONDRIAL-RELATED"/>
    <property type="match status" value="1"/>
</dbReference>
<dbReference type="NCBIfam" id="TIGR00170">
    <property type="entry name" value="leuC"/>
    <property type="match status" value="1"/>
</dbReference>
<evidence type="ECO:0000256" key="13">
    <source>
        <dbReference type="ARBA" id="ARBA00023014"/>
    </source>
</evidence>
<dbReference type="InterPro" id="IPR015931">
    <property type="entry name" value="Acnase/IPM_dHydase_lsu_aba_1/3"/>
</dbReference>
<evidence type="ECO:0000256" key="11">
    <source>
        <dbReference type="ARBA" id="ARBA00022723"/>
    </source>
</evidence>
<dbReference type="EC" id="4.2.1.33" evidence="6"/>